<dbReference type="HOGENOM" id="CLU_054212_0_0_9"/>
<dbReference type="eggNOG" id="COG1270">
    <property type="taxonomic scope" value="Bacteria"/>
</dbReference>
<dbReference type="GO" id="GO:0009236">
    <property type="term" value="P:cobalamin biosynthetic process"/>
    <property type="evidence" value="ECO:0007669"/>
    <property type="project" value="UniProtKB-UniRule"/>
</dbReference>
<evidence type="ECO:0000256" key="9">
    <source>
        <dbReference type="HAMAP-Rule" id="MF_00024"/>
    </source>
</evidence>
<evidence type="ECO:0000256" key="1">
    <source>
        <dbReference type="ARBA" id="ARBA00004651"/>
    </source>
</evidence>
<reference evidence="10 11" key="2">
    <citation type="journal article" date="2011" name="Stand. Genomic Sci.">
        <title>Complete genome sequence of Mahella australiensis type strain (50-1 BON).</title>
        <authorList>
            <person name="Sikorski J."/>
            <person name="Teshima H."/>
            <person name="Nolan M."/>
            <person name="Lucas S."/>
            <person name="Hammon N."/>
            <person name="Deshpande S."/>
            <person name="Cheng J.F."/>
            <person name="Pitluck S."/>
            <person name="Liolios K."/>
            <person name="Pagani I."/>
            <person name="Ivanova N."/>
            <person name="Huntemann M."/>
            <person name="Mavromatis K."/>
            <person name="Ovchinikova G."/>
            <person name="Pati A."/>
            <person name="Tapia R."/>
            <person name="Han C."/>
            <person name="Goodwin L."/>
            <person name="Chen A."/>
            <person name="Palaniappan K."/>
            <person name="Land M."/>
            <person name="Hauser L."/>
            <person name="Ngatchou-Djao O.D."/>
            <person name="Rohde M."/>
            <person name="Pukall R."/>
            <person name="Spring S."/>
            <person name="Abt B."/>
            <person name="Goker M."/>
            <person name="Detter J.C."/>
            <person name="Woyke T."/>
            <person name="Bristow J."/>
            <person name="Markowitz V."/>
            <person name="Hugenholtz P."/>
            <person name="Eisen J.A."/>
            <person name="Kyrpides N.C."/>
            <person name="Klenk H.P."/>
            <person name="Lapidus A."/>
        </authorList>
    </citation>
    <scope>NUCLEOTIDE SEQUENCE [LARGE SCALE GENOMIC DNA]</scope>
    <source>
        <strain evidence="11">DSM 15567 / CIP 107919 / 50-1 BON</strain>
    </source>
</reference>
<dbReference type="STRING" id="697281.Mahau_0757"/>
<dbReference type="PANTHER" id="PTHR34308:SF1">
    <property type="entry name" value="COBALAMIN BIOSYNTHESIS PROTEIN CBIB"/>
    <property type="match status" value="1"/>
</dbReference>
<keyword evidence="5 9" id="KW-0169">Cobalamin biosynthesis</keyword>
<protein>
    <recommendedName>
        <fullName evidence="9">Cobalamin biosynthesis protein CobD</fullName>
    </recommendedName>
</protein>
<keyword evidence="7 9" id="KW-1133">Transmembrane helix</keyword>
<name>F4A153_MAHA5</name>
<keyword evidence="8 9" id="KW-0472">Membrane</keyword>
<keyword evidence="4 9" id="KW-1003">Cell membrane</keyword>
<proteinExistence type="inferred from homology"/>
<dbReference type="GO" id="GO:0005886">
    <property type="term" value="C:plasma membrane"/>
    <property type="evidence" value="ECO:0007669"/>
    <property type="project" value="UniProtKB-SubCell"/>
</dbReference>
<evidence type="ECO:0000256" key="8">
    <source>
        <dbReference type="ARBA" id="ARBA00023136"/>
    </source>
</evidence>
<comment type="caution">
    <text evidence="9">Lacks conserved residue(s) required for the propagation of feature annotation.</text>
</comment>
<feature type="transmembrane region" description="Helical" evidence="9">
    <location>
        <begin position="50"/>
        <end position="71"/>
    </location>
</feature>
<evidence type="ECO:0000313" key="10">
    <source>
        <dbReference type="EMBL" id="AEE95956.1"/>
    </source>
</evidence>
<comment type="pathway">
    <text evidence="2 9">Cofactor biosynthesis; adenosylcobalamin biosynthesis.</text>
</comment>
<keyword evidence="6 9" id="KW-0812">Transmembrane</keyword>
<sequence length="313" mass="34180">MLDIVLGYALDLVAGDPYWFPHPVRLIGRFISFMERMLRGIARAPAAQKAAGVALAVITVSITYAVLYFMLKYARQWNEAAYHALNIFFICMALATHSLSYEALKIYRLLENGNIEGARHALSFIVGRDTECLDTHQISRAVVETVAENASDGVVAPLFYLFIGGVPLAMAYKAVNTLDSMVGYKNERYRYFGWASARLDDVANFLPARITGLLIALVAVVCRGSSKRALMTMVREGSHHESPNSGYPEAAMAGALSITLGGPSTYGGKLVDKPVLGQALRPIEPSHIFEAVRIMKIASLLALIIGVLVLWAI</sequence>
<accession>F4A153</accession>
<dbReference type="UniPathway" id="UPA00148"/>
<evidence type="ECO:0000256" key="2">
    <source>
        <dbReference type="ARBA" id="ARBA00004953"/>
    </source>
</evidence>
<dbReference type="KEGG" id="mas:Mahau_0757"/>
<organism evidence="10 11">
    <name type="scientific">Mahella australiensis (strain DSM 15567 / CIP 107919 / 50-1 BON)</name>
    <dbReference type="NCBI Taxonomy" id="697281"/>
    <lineage>
        <taxon>Bacteria</taxon>
        <taxon>Bacillati</taxon>
        <taxon>Bacillota</taxon>
        <taxon>Clostridia</taxon>
        <taxon>Thermoanaerobacterales</taxon>
        <taxon>Thermoanaerobacterales Family IV. Incertae Sedis</taxon>
        <taxon>Mahella</taxon>
    </lineage>
</organism>
<dbReference type="Proteomes" id="UP000008457">
    <property type="component" value="Chromosome"/>
</dbReference>
<evidence type="ECO:0000256" key="3">
    <source>
        <dbReference type="ARBA" id="ARBA00006263"/>
    </source>
</evidence>
<dbReference type="InterPro" id="IPR004485">
    <property type="entry name" value="Cobalamin_biosynth_CobD/CbiB"/>
</dbReference>
<dbReference type="NCBIfam" id="TIGR00380">
    <property type="entry name" value="cobal_cbiB"/>
    <property type="match status" value="1"/>
</dbReference>
<comment type="similarity">
    <text evidence="3 9">Belongs to the CobD/CbiB family.</text>
</comment>
<comment type="function">
    <text evidence="9">Converts cobyric acid to cobinamide by the addition of aminopropanol on the F carboxylic group.</text>
</comment>
<dbReference type="Pfam" id="PF03186">
    <property type="entry name" value="CobD_Cbib"/>
    <property type="match status" value="1"/>
</dbReference>
<dbReference type="GO" id="GO:0015420">
    <property type="term" value="F:ABC-type vitamin B12 transporter activity"/>
    <property type="evidence" value="ECO:0007669"/>
    <property type="project" value="UniProtKB-UniRule"/>
</dbReference>
<feature type="transmembrane region" description="Helical" evidence="9">
    <location>
        <begin position="158"/>
        <end position="175"/>
    </location>
</feature>
<dbReference type="HAMAP" id="MF_00024">
    <property type="entry name" value="CobD_CbiB"/>
    <property type="match status" value="1"/>
</dbReference>
<reference evidence="11" key="1">
    <citation type="submission" date="2010-11" db="EMBL/GenBank/DDBJ databases">
        <title>The complete genome of Mahella australiensis DSM 15567.</title>
        <authorList>
            <consortium name="US DOE Joint Genome Institute (JGI-PGF)"/>
            <person name="Lucas S."/>
            <person name="Copeland A."/>
            <person name="Lapidus A."/>
            <person name="Bruce D."/>
            <person name="Goodwin L."/>
            <person name="Pitluck S."/>
            <person name="Kyrpides N."/>
            <person name="Mavromatis K."/>
            <person name="Pagani I."/>
            <person name="Ivanova N."/>
            <person name="Teshima H."/>
            <person name="Brettin T."/>
            <person name="Detter J.C."/>
            <person name="Han C."/>
            <person name="Tapia R."/>
            <person name="Land M."/>
            <person name="Hauser L."/>
            <person name="Markowitz V."/>
            <person name="Cheng J.-F."/>
            <person name="Hugenholtz P."/>
            <person name="Woyke T."/>
            <person name="Wu D."/>
            <person name="Spring S."/>
            <person name="Pukall R."/>
            <person name="Steenblock K."/>
            <person name="Schneider S."/>
            <person name="Klenk H.-P."/>
            <person name="Eisen J.A."/>
        </authorList>
    </citation>
    <scope>NUCLEOTIDE SEQUENCE [LARGE SCALE GENOMIC DNA]</scope>
    <source>
        <strain evidence="11">DSM 15567 / CIP 107919 / 50-1 BON</strain>
    </source>
</reference>
<dbReference type="RefSeq" id="WP_013780386.1">
    <property type="nucleotide sequence ID" value="NC_015520.1"/>
</dbReference>
<evidence type="ECO:0000256" key="4">
    <source>
        <dbReference type="ARBA" id="ARBA00022475"/>
    </source>
</evidence>
<evidence type="ECO:0000256" key="7">
    <source>
        <dbReference type="ARBA" id="ARBA00022989"/>
    </source>
</evidence>
<gene>
    <name evidence="9" type="primary">cobD</name>
    <name evidence="10" type="ordered locus">Mahau_0757</name>
</gene>
<dbReference type="EMBL" id="CP002360">
    <property type="protein sequence ID" value="AEE95956.1"/>
    <property type="molecule type" value="Genomic_DNA"/>
</dbReference>
<dbReference type="AlphaFoldDB" id="F4A153"/>
<comment type="subcellular location">
    <subcellularLocation>
        <location evidence="1 9">Cell membrane</location>
        <topology evidence="1 9">Multi-pass membrane protein</topology>
    </subcellularLocation>
</comment>
<keyword evidence="11" id="KW-1185">Reference proteome</keyword>
<feature type="transmembrane region" description="Helical" evidence="9">
    <location>
        <begin position="83"/>
        <end position="101"/>
    </location>
</feature>
<dbReference type="OrthoDB" id="9811967at2"/>
<feature type="transmembrane region" description="Helical" evidence="9">
    <location>
        <begin position="294"/>
        <end position="312"/>
    </location>
</feature>
<evidence type="ECO:0000256" key="5">
    <source>
        <dbReference type="ARBA" id="ARBA00022573"/>
    </source>
</evidence>
<evidence type="ECO:0000313" key="11">
    <source>
        <dbReference type="Proteomes" id="UP000008457"/>
    </source>
</evidence>
<dbReference type="PANTHER" id="PTHR34308">
    <property type="entry name" value="COBALAMIN BIOSYNTHESIS PROTEIN CBIB"/>
    <property type="match status" value="1"/>
</dbReference>
<evidence type="ECO:0000256" key="6">
    <source>
        <dbReference type="ARBA" id="ARBA00022692"/>
    </source>
</evidence>
<dbReference type="GO" id="GO:0048472">
    <property type="term" value="F:threonine-phosphate decarboxylase activity"/>
    <property type="evidence" value="ECO:0007669"/>
    <property type="project" value="InterPro"/>
</dbReference>